<gene>
    <name evidence="1" type="ORF">PNK_0605</name>
</gene>
<dbReference type="RefSeq" id="WP_032125168.1">
    <property type="nucleotide sequence ID" value="NZ_LN879502.1"/>
</dbReference>
<dbReference type="Proteomes" id="UP000069902">
    <property type="component" value="Chromosome cPNK"/>
</dbReference>
<dbReference type="EMBL" id="LN879502">
    <property type="protein sequence ID" value="CUI16233.1"/>
    <property type="molecule type" value="Genomic_DNA"/>
</dbReference>
<proteinExistence type="predicted"/>
<organism evidence="1 2">
    <name type="scientific">Candidatus Protochlamydia naegleriophila</name>
    <dbReference type="NCBI Taxonomy" id="389348"/>
    <lineage>
        <taxon>Bacteria</taxon>
        <taxon>Pseudomonadati</taxon>
        <taxon>Chlamydiota</taxon>
        <taxon>Chlamydiia</taxon>
        <taxon>Parachlamydiales</taxon>
        <taxon>Parachlamydiaceae</taxon>
        <taxon>Candidatus Protochlamydia</taxon>
    </lineage>
</organism>
<sequence>MKDTAHHLRNVQKKIIRSVRQEKLQALSHTTPKLAMLAPEPESLKHASEVDEGRVVAAPKRAGLPKMMRAQSYH</sequence>
<keyword evidence="2" id="KW-1185">Reference proteome</keyword>
<protein>
    <submittedName>
        <fullName evidence="1">Uncharacterized protein</fullName>
    </submittedName>
</protein>
<evidence type="ECO:0000313" key="1">
    <source>
        <dbReference type="EMBL" id="CUI16233.1"/>
    </source>
</evidence>
<name>A0A0U5J824_9BACT</name>
<dbReference type="KEGG" id="pnl:PNK_0605"/>
<reference evidence="2" key="1">
    <citation type="submission" date="2015-09" db="EMBL/GenBank/DDBJ databases">
        <authorList>
            <person name="Bertelli C."/>
        </authorList>
    </citation>
    <scope>NUCLEOTIDE SEQUENCE [LARGE SCALE GENOMIC DNA]</scope>
    <source>
        <strain evidence="2">KNic</strain>
    </source>
</reference>
<evidence type="ECO:0000313" key="2">
    <source>
        <dbReference type="Proteomes" id="UP000069902"/>
    </source>
</evidence>
<accession>A0A0U5J824</accession>
<dbReference type="PATRIC" id="fig|389348.3.peg.666"/>
<dbReference type="InParanoid" id="A0A0U5J824"/>
<dbReference type="AlphaFoldDB" id="A0A0U5J824"/>